<accession>A0ACC5R434</accession>
<keyword evidence="2" id="KW-1185">Reference proteome</keyword>
<evidence type="ECO:0000313" key="1">
    <source>
        <dbReference type="EMBL" id="MBK1867417.1"/>
    </source>
</evidence>
<proteinExistence type="predicted"/>
<dbReference type="EMBL" id="JAENHL010000007">
    <property type="protein sequence ID" value="MBK1867417.1"/>
    <property type="molecule type" value="Genomic_DNA"/>
</dbReference>
<reference evidence="1" key="1">
    <citation type="submission" date="2021-01" db="EMBL/GenBank/DDBJ databases">
        <authorList>
            <person name="Sun Q."/>
        </authorList>
    </citation>
    <scope>NUCLEOTIDE SEQUENCE</scope>
    <source>
        <strain evidence="1">YIM B02566</strain>
    </source>
</reference>
<protein>
    <submittedName>
        <fullName evidence="1">L,D-transpeptidase</fullName>
    </submittedName>
</protein>
<name>A0ACC5R434_9HYPH</name>
<comment type="caution">
    <text evidence="1">The sequence shown here is derived from an EMBL/GenBank/DDBJ whole genome shotgun (WGS) entry which is preliminary data.</text>
</comment>
<sequence>MTSSINRRRFLAAGSAAFAGLAATAAGAQQQLEQFRPGKDYNDLITFPPTDMSKIPKKFRRQIVPYEGRHWPGTIIVNTAERHLYLILDGREAIRFGVGVGREGFRWAGLADVERKVMWPRWTPPPEMVERDPNAAKWKDGMPGGPENPLGARALYLFQNGRDTLYRLHGTNAPQTIGKALSSGCIRMINEDVIELYRRAPIGSRVVVLAQGI</sequence>
<organism evidence="1 2">
    <name type="scientific">Taklimakanibacter albus</name>
    <dbReference type="NCBI Taxonomy" id="2800327"/>
    <lineage>
        <taxon>Bacteria</taxon>
        <taxon>Pseudomonadati</taxon>
        <taxon>Pseudomonadota</taxon>
        <taxon>Alphaproteobacteria</taxon>
        <taxon>Hyphomicrobiales</taxon>
        <taxon>Aestuariivirgaceae</taxon>
        <taxon>Taklimakanibacter</taxon>
    </lineage>
</organism>
<gene>
    <name evidence="1" type="ORF">JHL16_13760</name>
</gene>
<dbReference type="Proteomes" id="UP000616151">
    <property type="component" value="Unassembled WGS sequence"/>
</dbReference>
<evidence type="ECO:0000313" key="2">
    <source>
        <dbReference type="Proteomes" id="UP000616151"/>
    </source>
</evidence>